<evidence type="ECO:0000256" key="1">
    <source>
        <dbReference type="ARBA" id="ARBA00009275"/>
    </source>
</evidence>
<dbReference type="PANTHER" id="PTHR46124:SF3">
    <property type="entry name" value="HYDROLASE"/>
    <property type="match status" value="1"/>
</dbReference>
<dbReference type="AlphaFoldDB" id="A0A2S5KW32"/>
<dbReference type="FunFam" id="3.20.20.140:FF:000005">
    <property type="entry name" value="TatD family hydrolase"/>
    <property type="match status" value="1"/>
</dbReference>
<dbReference type="OrthoDB" id="9810005at2"/>
<feature type="binding site" evidence="4">
    <location>
        <position position="12"/>
    </location>
    <ligand>
        <name>a divalent metal cation</name>
        <dbReference type="ChEBI" id="CHEBI:60240"/>
        <label>1</label>
    </ligand>
</feature>
<dbReference type="CDD" id="cd01310">
    <property type="entry name" value="TatD_DNAse"/>
    <property type="match status" value="1"/>
</dbReference>
<dbReference type="PANTHER" id="PTHR46124">
    <property type="entry name" value="D-AMINOACYL-TRNA DEACYLASE"/>
    <property type="match status" value="1"/>
</dbReference>
<reference evidence="5 6" key="1">
    <citation type="submission" date="2018-02" db="EMBL/GenBank/DDBJ databases">
        <title>novel marine gammaproteobacteria from coastal saline agro ecosystem.</title>
        <authorList>
            <person name="Krishnan R."/>
            <person name="Ramesh Kumar N."/>
        </authorList>
    </citation>
    <scope>NUCLEOTIDE SEQUENCE [LARGE SCALE GENOMIC DNA]</scope>
    <source>
        <strain evidence="5 6">228</strain>
    </source>
</reference>
<comment type="similarity">
    <text evidence="1">Belongs to the metallo-dependent hydrolases superfamily. TatD-type hydrolase family.</text>
</comment>
<keyword evidence="2 4" id="KW-0479">Metal-binding</keyword>
<proteinExistence type="inferred from homology"/>
<feature type="binding site" evidence="4">
    <location>
        <position position="209"/>
    </location>
    <ligand>
        <name>a divalent metal cation</name>
        <dbReference type="ChEBI" id="CHEBI:60240"/>
        <label>1</label>
    </ligand>
</feature>
<evidence type="ECO:0000313" key="5">
    <source>
        <dbReference type="EMBL" id="PPC78905.1"/>
    </source>
</evidence>
<keyword evidence="3 5" id="KW-0378">Hydrolase</keyword>
<protein>
    <submittedName>
        <fullName evidence="5">Metal-dependent hydrolase</fullName>
    </submittedName>
</protein>
<feature type="binding site" evidence="4">
    <location>
        <position position="159"/>
    </location>
    <ligand>
        <name>a divalent metal cation</name>
        <dbReference type="ChEBI" id="CHEBI:60240"/>
        <label>2</label>
    </ligand>
</feature>
<evidence type="ECO:0000313" key="6">
    <source>
        <dbReference type="Proteomes" id="UP000238196"/>
    </source>
</evidence>
<feature type="binding site" evidence="4">
    <location>
        <position position="135"/>
    </location>
    <ligand>
        <name>a divalent metal cation</name>
        <dbReference type="ChEBI" id="CHEBI:60240"/>
        <label>2</label>
    </ligand>
</feature>
<sequence>MLPLSNYLIDSHCHFDFPQLDTIRDDSVARAHQLGIRQWVVPGVTAASWARIESSMATYEGVFPAWGLHPYFIDQHQSEHLELLATQLRRHPAVAVGEFGLDRMLSGELHWRQQLFYCEHQLQLAQQLQLPVILHVRKAHSDMLALLRRYPLPRAGVLHAFSGSHEEAKRYLALGFSFGVGGSISYERATRTREVFRQLPLQSLLLETDAPDMPLSGYQGQPNRLERLHQVLMLLAELRQLPPDVVAQQVTANTRALFALPPPSARPEAGKDTD</sequence>
<dbReference type="Gene3D" id="3.20.20.140">
    <property type="entry name" value="Metal-dependent hydrolases"/>
    <property type="match status" value="1"/>
</dbReference>
<dbReference type="SUPFAM" id="SSF51556">
    <property type="entry name" value="Metallo-dependent hydrolases"/>
    <property type="match status" value="1"/>
</dbReference>
<dbReference type="InterPro" id="IPR032466">
    <property type="entry name" value="Metal_Hydrolase"/>
</dbReference>
<dbReference type="Proteomes" id="UP000238196">
    <property type="component" value="Unassembled WGS sequence"/>
</dbReference>
<name>A0A2S5KW32_9PROT</name>
<comment type="caution">
    <text evidence="5">The sequence shown here is derived from an EMBL/GenBank/DDBJ whole genome shotgun (WGS) entry which is preliminary data.</text>
</comment>
<dbReference type="Pfam" id="PF01026">
    <property type="entry name" value="TatD_DNase"/>
    <property type="match status" value="1"/>
</dbReference>
<dbReference type="GO" id="GO:0046872">
    <property type="term" value="F:metal ion binding"/>
    <property type="evidence" value="ECO:0007669"/>
    <property type="project" value="UniProtKB-KW"/>
</dbReference>
<dbReference type="PROSITE" id="PS01137">
    <property type="entry name" value="TATD_1"/>
    <property type="match status" value="1"/>
</dbReference>
<dbReference type="EMBL" id="PRLP01000009">
    <property type="protein sequence ID" value="PPC78905.1"/>
    <property type="molecule type" value="Genomic_DNA"/>
</dbReference>
<dbReference type="GO" id="GO:0016788">
    <property type="term" value="F:hydrolase activity, acting on ester bonds"/>
    <property type="evidence" value="ECO:0007669"/>
    <property type="project" value="InterPro"/>
</dbReference>
<gene>
    <name evidence="5" type="ORF">C4K68_03095</name>
</gene>
<feature type="binding site" evidence="4">
    <location>
        <position position="14"/>
    </location>
    <ligand>
        <name>a divalent metal cation</name>
        <dbReference type="ChEBI" id="CHEBI:60240"/>
        <label>1</label>
    </ligand>
</feature>
<dbReference type="PIRSF" id="PIRSF005902">
    <property type="entry name" value="DNase_TatD"/>
    <property type="match status" value="1"/>
</dbReference>
<feature type="binding site" evidence="4">
    <location>
        <position position="98"/>
    </location>
    <ligand>
        <name>a divalent metal cation</name>
        <dbReference type="ChEBI" id="CHEBI:60240"/>
        <label>1</label>
    </ligand>
</feature>
<dbReference type="InterPro" id="IPR001130">
    <property type="entry name" value="TatD-like"/>
</dbReference>
<evidence type="ECO:0000256" key="3">
    <source>
        <dbReference type="ARBA" id="ARBA00022801"/>
    </source>
</evidence>
<evidence type="ECO:0000256" key="2">
    <source>
        <dbReference type="ARBA" id="ARBA00022723"/>
    </source>
</evidence>
<dbReference type="GO" id="GO:0005829">
    <property type="term" value="C:cytosol"/>
    <property type="evidence" value="ECO:0007669"/>
    <property type="project" value="TreeGrafter"/>
</dbReference>
<evidence type="ECO:0000256" key="4">
    <source>
        <dbReference type="PIRSR" id="PIRSR005902-1"/>
    </source>
</evidence>
<dbReference type="InterPro" id="IPR018228">
    <property type="entry name" value="DNase_TatD-rel_CS"/>
</dbReference>
<accession>A0A2S5KW32</accession>
<organism evidence="5 6">
    <name type="scientific">Proteobacteria bacterium 228</name>
    <dbReference type="NCBI Taxonomy" id="2083153"/>
    <lineage>
        <taxon>Bacteria</taxon>
        <taxon>Pseudomonadati</taxon>
        <taxon>Pseudomonadota</taxon>
    </lineage>
</organism>